<evidence type="ECO:0000256" key="1">
    <source>
        <dbReference type="SAM" id="Phobius"/>
    </source>
</evidence>
<accession>A0A0K2TX03</accession>
<keyword evidence="1" id="KW-0472">Membrane</keyword>
<organism evidence="2">
    <name type="scientific">Lepeophtheirus salmonis</name>
    <name type="common">Salmon louse</name>
    <name type="synonym">Caligus salmonis</name>
    <dbReference type="NCBI Taxonomy" id="72036"/>
    <lineage>
        <taxon>Eukaryota</taxon>
        <taxon>Metazoa</taxon>
        <taxon>Ecdysozoa</taxon>
        <taxon>Arthropoda</taxon>
        <taxon>Crustacea</taxon>
        <taxon>Multicrustacea</taxon>
        <taxon>Hexanauplia</taxon>
        <taxon>Copepoda</taxon>
        <taxon>Siphonostomatoida</taxon>
        <taxon>Caligidae</taxon>
        <taxon>Lepeophtheirus</taxon>
    </lineage>
</organism>
<keyword evidence="1" id="KW-0812">Transmembrane</keyword>
<reference evidence="2" key="1">
    <citation type="submission" date="2014-05" db="EMBL/GenBank/DDBJ databases">
        <authorList>
            <person name="Chronopoulou M."/>
        </authorList>
    </citation>
    <scope>NUCLEOTIDE SEQUENCE</scope>
    <source>
        <tissue evidence="2">Whole organism</tissue>
    </source>
</reference>
<evidence type="ECO:0000313" key="2">
    <source>
        <dbReference type="EMBL" id="CDW30539.1"/>
    </source>
</evidence>
<dbReference type="EMBL" id="HACA01013178">
    <property type="protein sequence ID" value="CDW30539.1"/>
    <property type="molecule type" value="Transcribed_RNA"/>
</dbReference>
<sequence length="36" mass="4577">MYFLKVLYFTEKRRYIYPFVFRCALIFCTNFNVRNV</sequence>
<proteinExistence type="predicted"/>
<dbReference type="AlphaFoldDB" id="A0A0K2TX03"/>
<protein>
    <submittedName>
        <fullName evidence="2">Uncharacterized protein</fullName>
    </submittedName>
</protein>
<feature type="transmembrane region" description="Helical" evidence="1">
    <location>
        <begin position="15"/>
        <end position="33"/>
    </location>
</feature>
<keyword evidence="1" id="KW-1133">Transmembrane helix</keyword>
<name>A0A0K2TX03_LEPSM</name>